<sequence>MLLIMLVEFLPEDSGKRLSQACQAQRWLNELDPDLLTPAHRVNGQDHFTFEPAVLKDRRVCMPTRWFTRKGQVHAKAWPMRMVDNDLDQGWAVFWAFQVLAMLLVCSLASSPANYTDVMVAEEDTENKFVPWERTNPTKGNRWCSRAQGKRVLAFLIWLYWDDTSGNVSKKWNKHNSFLFTAAGLPHHLCNKESNIHFFSTSNTAPPLEMLDGFVEQLRFSSDAQLNGVWAWDLHYHDIVLLVPSVLGLLEDNPMQRKVEAEDDMEKTTLDEYESDTSVTSNSSAKTKGGKKSTESMADMIMRITNFISCASLRTRTESCAELKSQFIEGSRIGGGASFKRMKTESGVKDTYQAHFIDKIQAIAMRKALSKDMKQWEIERLKHSLPQHLTSPVWHIKGLDPHQDTPVKILHVILLGVVKYHWRDAVARTKKDHNILIGHLSSFNTWGLGLSPLPGKTLVNYAGSFTGWDFQAVVQATPFVLYGLLSGEQLETWKALSSLASLVWQPEIHDIDEYIKDLEEAINYFLDCTCQLTPRSTSLNSMFYFISLLTYANLALPCSLPPRALNHSMLSESPLSFVDHKYWRKASSDVQSLLGIIDFDAKLLGLQHDEDSPLTDPTGFAMGQSSGQLYFANTLTYRNVPFLDLALEQDLCRTFKAVCLQSGDKCEVRNWVIWNRRSNNGQIIPTVGIVIEILQMMRSPEGSHGLASHLTIDRAITGEYHPYYGMRHIELTGEFAAVAPQDVLCVVNIVHEAVRREMTNWKQKSSGPSKSSALQANIGSPVSHLQANPRRNQYQPATPSTLSHQNNLSPMEHSSPNIETASGRHLGNTRMGFELWELEIYLLQNMEGDDNAQPMQVNETPVHQSHATAAEIVGDPVMFSYNVVSRFNLSEQNRADLGELVRCIGHMEPGLIIFYIYGLVAQLKALENQDSIRAELGTLSARVEVILDQTESNPVLTKAQKDAITTASKFAVWDPRCIDFSNDSIVNESYNDLKANKKLNSFKAHFDDEKHKMVSTIQECCRKQASYGKTTLHMNIIKFMSVGGTKATEGISRAMCPPSTKVGVEQTIRVLLLHEIGTLGSGVDENTTTKNDSSNEAWAVAFDKWLSVKINGTEGNDDGWEHVTFEQRQFPQDAISLIPPLPPQPEQLSGHSAASGRTSAQTGASILTQTLTPQKTTTPCSNPGNTAEPQTFFASAPWTSSLPTGFGPQSVSQLFTPAPRNSGIGSVTGDRDRTPMLRSLRSSSQLPISSTAVMDYFHSKLQVPHPQGKVSDQTALCILEQQSMNRGLNILWICATSYTIAPEALHPTRAGTGM</sequence>
<gene>
    <name evidence="1" type="ORF">F5876DRAFT_70551</name>
</gene>
<accession>A0ACC1TIH5</accession>
<organism evidence="1 2">
    <name type="scientific">Lentinula aff. lateritia</name>
    <dbReference type="NCBI Taxonomy" id="2804960"/>
    <lineage>
        <taxon>Eukaryota</taxon>
        <taxon>Fungi</taxon>
        <taxon>Dikarya</taxon>
        <taxon>Basidiomycota</taxon>
        <taxon>Agaricomycotina</taxon>
        <taxon>Agaricomycetes</taxon>
        <taxon>Agaricomycetidae</taxon>
        <taxon>Agaricales</taxon>
        <taxon>Marasmiineae</taxon>
        <taxon>Omphalotaceae</taxon>
        <taxon>Lentinula</taxon>
    </lineage>
</organism>
<evidence type="ECO:0000313" key="1">
    <source>
        <dbReference type="EMBL" id="KAJ3804537.1"/>
    </source>
</evidence>
<dbReference type="EMBL" id="MU795938">
    <property type="protein sequence ID" value="KAJ3804537.1"/>
    <property type="molecule type" value="Genomic_DNA"/>
</dbReference>
<dbReference type="Proteomes" id="UP001163835">
    <property type="component" value="Unassembled WGS sequence"/>
</dbReference>
<comment type="caution">
    <text evidence="1">The sequence shown here is derived from an EMBL/GenBank/DDBJ whole genome shotgun (WGS) entry which is preliminary data.</text>
</comment>
<evidence type="ECO:0000313" key="2">
    <source>
        <dbReference type="Proteomes" id="UP001163835"/>
    </source>
</evidence>
<proteinExistence type="predicted"/>
<keyword evidence="2" id="KW-1185">Reference proteome</keyword>
<name>A0ACC1TIH5_9AGAR</name>
<protein>
    <submittedName>
        <fullName evidence="1">Uncharacterized protein</fullName>
    </submittedName>
</protein>
<reference evidence="1" key="1">
    <citation type="submission" date="2022-09" db="EMBL/GenBank/DDBJ databases">
        <title>A Global Phylogenomic Analysis of the Shiitake Genus Lentinula.</title>
        <authorList>
            <consortium name="DOE Joint Genome Institute"/>
            <person name="Sierra-Patev S."/>
            <person name="Min B."/>
            <person name="Naranjo-Ortiz M."/>
            <person name="Looney B."/>
            <person name="Konkel Z."/>
            <person name="Slot J.C."/>
            <person name="Sakamoto Y."/>
            <person name="Steenwyk J.L."/>
            <person name="Rokas A."/>
            <person name="Carro J."/>
            <person name="Camarero S."/>
            <person name="Ferreira P."/>
            <person name="Molpeceres G."/>
            <person name="Ruiz-Duenas F.J."/>
            <person name="Serrano A."/>
            <person name="Henrissat B."/>
            <person name="Drula E."/>
            <person name="Hughes K.W."/>
            <person name="Mata J.L."/>
            <person name="Ishikawa N.K."/>
            <person name="Vargas-Isla R."/>
            <person name="Ushijima S."/>
            <person name="Smith C.A."/>
            <person name="Ahrendt S."/>
            <person name="Andreopoulos W."/>
            <person name="He G."/>
            <person name="Labutti K."/>
            <person name="Lipzen A."/>
            <person name="Ng V."/>
            <person name="Riley R."/>
            <person name="Sandor L."/>
            <person name="Barry K."/>
            <person name="Martinez A.T."/>
            <person name="Xiao Y."/>
            <person name="Gibbons J.G."/>
            <person name="Terashima K."/>
            <person name="Grigoriev I.V."/>
            <person name="Hibbett D.S."/>
        </authorList>
    </citation>
    <scope>NUCLEOTIDE SEQUENCE</scope>
    <source>
        <strain evidence="1">TMI1499</strain>
    </source>
</reference>